<keyword evidence="4" id="KW-0227">DNA damage</keyword>
<organism evidence="6 7">
    <name type="scientific">Pedobacter alpinus</name>
    <dbReference type="NCBI Taxonomy" id="1590643"/>
    <lineage>
        <taxon>Bacteria</taxon>
        <taxon>Pseudomonadati</taxon>
        <taxon>Bacteroidota</taxon>
        <taxon>Sphingobacteriia</taxon>
        <taxon>Sphingobacteriales</taxon>
        <taxon>Sphingobacteriaceae</taxon>
        <taxon>Pedobacter</taxon>
    </lineage>
</organism>
<keyword evidence="4" id="KW-0479">Metal-binding</keyword>
<comment type="similarity">
    <text evidence="1 4">Belongs to the DNA polymerase type-Y family.</text>
</comment>
<dbReference type="InterPro" id="IPR022880">
    <property type="entry name" value="DNApol_IV"/>
</dbReference>
<dbReference type="Gene3D" id="3.40.1170.60">
    <property type="match status" value="1"/>
</dbReference>
<dbReference type="Proteomes" id="UP001597546">
    <property type="component" value="Unassembled WGS sequence"/>
</dbReference>
<dbReference type="InterPro" id="IPR024728">
    <property type="entry name" value="PolY_HhH_motif"/>
</dbReference>
<dbReference type="Gene3D" id="3.30.70.270">
    <property type="match status" value="1"/>
</dbReference>
<dbReference type="SUPFAM" id="SSF100879">
    <property type="entry name" value="Lesion bypass DNA polymerase (Y-family), little finger domain"/>
    <property type="match status" value="1"/>
</dbReference>
<keyword evidence="4" id="KW-0460">Magnesium</keyword>
<comment type="function">
    <text evidence="4">Poorly processive, error-prone DNA polymerase involved in untargeted mutagenesis. Copies undamaged DNA at stalled replication forks, which arise in vivo from mismatched or misaligned primer ends. These misaligned primers can be extended by PolIV. Exhibits no 3'-5' exonuclease (proofreading) activity. May be involved in translesional synthesis, in conjunction with the beta clamp from PolIII.</text>
</comment>
<feature type="site" description="Substrate discrimination" evidence="4">
    <location>
        <position position="14"/>
    </location>
</feature>
<dbReference type="Pfam" id="PF00817">
    <property type="entry name" value="IMS"/>
    <property type="match status" value="1"/>
</dbReference>
<comment type="subcellular location">
    <subcellularLocation>
        <location evidence="4">Cytoplasm</location>
    </subcellularLocation>
</comment>
<accession>A0ABW5TSX2</accession>
<dbReference type="Gene3D" id="1.10.150.20">
    <property type="entry name" value="5' to 3' exonuclease, C-terminal subdomain"/>
    <property type="match status" value="1"/>
</dbReference>
<keyword evidence="4 6" id="KW-0548">Nucleotidyltransferase</keyword>
<dbReference type="Gene3D" id="3.30.1490.100">
    <property type="entry name" value="DNA polymerase, Y-family, little finger domain"/>
    <property type="match status" value="1"/>
</dbReference>
<keyword evidence="4 6" id="KW-0808">Transferase</keyword>
<feature type="active site" evidence="4">
    <location>
        <position position="104"/>
    </location>
</feature>
<feature type="binding site" evidence="4">
    <location>
        <position position="9"/>
    </location>
    <ligand>
        <name>Mg(2+)</name>
        <dbReference type="ChEBI" id="CHEBI:18420"/>
    </ligand>
</feature>
<dbReference type="EC" id="2.7.7.7" evidence="4"/>
<dbReference type="InterPro" id="IPR050116">
    <property type="entry name" value="DNA_polymerase-Y"/>
</dbReference>
<dbReference type="HAMAP" id="MF_01113">
    <property type="entry name" value="DNApol_IV"/>
    <property type="match status" value="1"/>
</dbReference>
<protein>
    <recommendedName>
        <fullName evidence="4">DNA polymerase IV</fullName>
        <shortName evidence="4">Pol IV</shortName>
        <ecNumber evidence="4">2.7.7.7</ecNumber>
    </recommendedName>
</protein>
<dbReference type="NCBIfam" id="NF002677">
    <property type="entry name" value="PRK02406.1"/>
    <property type="match status" value="1"/>
</dbReference>
<feature type="domain" description="UmuC" evidence="5">
    <location>
        <begin position="5"/>
        <end position="184"/>
    </location>
</feature>
<dbReference type="CDD" id="cd03586">
    <property type="entry name" value="PolY_Pol_IV_kappa"/>
    <property type="match status" value="1"/>
</dbReference>
<dbReference type="InterPro" id="IPR001126">
    <property type="entry name" value="UmuC"/>
</dbReference>
<comment type="catalytic activity">
    <reaction evidence="4">
        <text>DNA(n) + a 2'-deoxyribonucleoside 5'-triphosphate = DNA(n+1) + diphosphate</text>
        <dbReference type="Rhea" id="RHEA:22508"/>
        <dbReference type="Rhea" id="RHEA-COMP:17339"/>
        <dbReference type="Rhea" id="RHEA-COMP:17340"/>
        <dbReference type="ChEBI" id="CHEBI:33019"/>
        <dbReference type="ChEBI" id="CHEBI:61560"/>
        <dbReference type="ChEBI" id="CHEBI:173112"/>
        <dbReference type="EC" id="2.7.7.7"/>
    </reaction>
</comment>
<comment type="subunit">
    <text evidence="4">Monomer.</text>
</comment>
<dbReference type="InterPro" id="IPR043502">
    <property type="entry name" value="DNA/RNA_pol_sf"/>
</dbReference>
<dbReference type="Pfam" id="PF11799">
    <property type="entry name" value="IMS_C"/>
    <property type="match status" value="1"/>
</dbReference>
<evidence type="ECO:0000256" key="3">
    <source>
        <dbReference type="ARBA" id="ARBA00022932"/>
    </source>
</evidence>
<name>A0ABW5TSX2_9SPHI</name>
<dbReference type="Pfam" id="PF11798">
    <property type="entry name" value="IMS_HHH"/>
    <property type="match status" value="1"/>
</dbReference>
<sequence>MQKQITHIDLDSFFVSVECRANPKLLGFPVAIGGSSERGVVASCSYEARKFGVHSAMPGKLAKQLCPELIFLRGDYDSYSKASHEVTQIIEEAVPLFEKTSIDEFYMDMTGMDQFFGTLKYAKELREKIIKETQLPISFGLSKNKTVSKVATGLAKPNGYKHVIYGDEKTFLAPLSVKKIPMIGEKTAENLRKMGVHKIFTLQQMPQEFLVSAFGKQGNMMWEKANGIDNSGITPYVDRKSLSSEETFEKDTMDIAMIDALLVSMTEDLCFKMRKENFLAGCVSIKIRYSDFNTHSQQIKVPYTSADHLLIPQVKALFAKLYHRRMLIRLVGVRLSNLVRGHYQIHLFNDSETQIHLYQAMDYINKRFGNKSVHRAISTGVNTRDFNPFNGKKS</sequence>
<evidence type="ECO:0000256" key="4">
    <source>
        <dbReference type="HAMAP-Rule" id="MF_01113"/>
    </source>
</evidence>
<dbReference type="PANTHER" id="PTHR11076:SF33">
    <property type="entry name" value="DNA POLYMERASE KAPPA"/>
    <property type="match status" value="1"/>
</dbReference>
<dbReference type="GO" id="GO:0003887">
    <property type="term" value="F:DNA-directed DNA polymerase activity"/>
    <property type="evidence" value="ECO:0007669"/>
    <property type="project" value="UniProtKB-EC"/>
</dbReference>
<keyword evidence="2 4" id="KW-0515">Mutator protein</keyword>
<dbReference type="PROSITE" id="PS50173">
    <property type="entry name" value="UMUC"/>
    <property type="match status" value="1"/>
</dbReference>
<keyword evidence="3 4" id="KW-0239">DNA-directed DNA polymerase</keyword>
<evidence type="ECO:0000313" key="6">
    <source>
        <dbReference type="EMBL" id="MFD2731850.1"/>
    </source>
</evidence>
<dbReference type="RefSeq" id="WP_379043424.1">
    <property type="nucleotide sequence ID" value="NZ_JBHSKW010000032.1"/>
</dbReference>
<comment type="caution">
    <text evidence="6">The sequence shown here is derived from an EMBL/GenBank/DDBJ whole genome shotgun (WGS) entry which is preliminary data.</text>
</comment>
<gene>
    <name evidence="4 6" type="primary">dinB</name>
    <name evidence="6" type="ORF">ACFSSE_09035</name>
</gene>
<evidence type="ECO:0000256" key="2">
    <source>
        <dbReference type="ARBA" id="ARBA00022457"/>
    </source>
</evidence>
<reference evidence="7" key="1">
    <citation type="journal article" date="2019" name="Int. J. Syst. Evol. Microbiol.">
        <title>The Global Catalogue of Microorganisms (GCM) 10K type strain sequencing project: providing services to taxonomists for standard genome sequencing and annotation.</title>
        <authorList>
            <consortium name="The Broad Institute Genomics Platform"/>
            <consortium name="The Broad Institute Genome Sequencing Center for Infectious Disease"/>
            <person name="Wu L."/>
            <person name="Ma J."/>
        </authorList>
    </citation>
    <scope>NUCLEOTIDE SEQUENCE [LARGE SCALE GENOMIC DNA]</scope>
    <source>
        <strain evidence="7">KCTC 42456</strain>
    </source>
</reference>
<dbReference type="InterPro" id="IPR036775">
    <property type="entry name" value="DNA_pol_Y-fam_lit_finger_sf"/>
</dbReference>
<comment type="cofactor">
    <cofactor evidence="4">
        <name>Mg(2+)</name>
        <dbReference type="ChEBI" id="CHEBI:18420"/>
    </cofactor>
    <text evidence="4">Binds 2 magnesium ions per subunit.</text>
</comment>
<evidence type="ECO:0000259" key="5">
    <source>
        <dbReference type="PROSITE" id="PS50173"/>
    </source>
</evidence>
<keyword evidence="4" id="KW-0963">Cytoplasm</keyword>
<dbReference type="PANTHER" id="PTHR11076">
    <property type="entry name" value="DNA REPAIR POLYMERASE UMUC / TRANSFERASE FAMILY MEMBER"/>
    <property type="match status" value="1"/>
</dbReference>
<feature type="binding site" evidence="4">
    <location>
        <position position="103"/>
    </location>
    <ligand>
        <name>Mg(2+)</name>
        <dbReference type="ChEBI" id="CHEBI:18420"/>
    </ligand>
</feature>
<keyword evidence="4" id="KW-0238">DNA-binding</keyword>
<evidence type="ECO:0000256" key="1">
    <source>
        <dbReference type="ARBA" id="ARBA00010945"/>
    </source>
</evidence>
<keyword evidence="7" id="KW-1185">Reference proteome</keyword>
<keyword evidence="4" id="KW-0234">DNA repair</keyword>
<dbReference type="SUPFAM" id="SSF56672">
    <property type="entry name" value="DNA/RNA polymerases"/>
    <property type="match status" value="1"/>
</dbReference>
<dbReference type="EMBL" id="JBHULV010000028">
    <property type="protein sequence ID" value="MFD2731850.1"/>
    <property type="molecule type" value="Genomic_DNA"/>
</dbReference>
<evidence type="ECO:0000313" key="7">
    <source>
        <dbReference type="Proteomes" id="UP001597546"/>
    </source>
</evidence>
<dbReference type="InterPro" id="IPR017961">
    <property type="entry name" value="DNA_pol_Y-fam_little_finger"/>
</dbReference>
<keyword evidence="4" id="KW-0235">DNA replication</keyword>
<proteinExistence type="inferred from homology"/>
<dbReference type="InterPro" id="IPR043128">
    <property type="entry name" value="Rev_trsase/Diguanyl_cyclase"/>
</dbReference>